<evidence type="ECO:0000259" key="5">
    <source>
        <dbReference type="Pfam" id="PF04198"/>
    </source>
</evidence>
<proteinExistence type="inferred from homology"/>
<dbReference type="InterPro" id="IPR037171">
    <property type="entry name" value="NagB/RpiA_transferase-like"/>
</dbReference>
<sequence length="316" mass="32505">MAPESGASRTVLHTVAKLHYEADLSQVEIARRLGVSAATVSRLLRRARDEGIVRIEIRDVATPEDVNAALVARLGLKRAAVIDAPEAGGLAALAAPVGALLKEAGLKAGSVLAIGWGRTLREVLLAGLPRLPGIVTVAAMGGMQQPAPEFQINELVRLAAEQLGGTPRFIHAPYLPSAEARAAYLGDPATRDHIALWSRLDAVLVGIGLPVATDRALGGTAGTPSDPALAAAAGDVLQHFYDEAGTLMPWDGEARLIAVTPTALRAVPLAIGVAVSVAKVPAIVGAARAGLVNALVTDLRTAQAVIDHIDAEAKTG</sequence>
<evidence type="ECO:0000313" key="6">
    <source>
        <dbReference type="EMBL" id="MQT11880.1"/>
    </source>
</evidence>
<evidence type="ECO:0000313" key="7">
    <source>
        <dbReference type="Proteomes" id="UP000332515"/>
    </source>
</evidence>
<dbReference type="SUPFAM" id="SSF46689">
    <property type="entry name" value="Homeodomain-like"/>
    <property type="match status" value="1"/>
</dbReference>
<protein>
    <submittedName>
        <fullName evidence="6">MarR family transcriptional regulator</fullName>
    </submittedName>
</protein>
<evidence type="ECO:0000256" key="4">
    <source>
        <dbReference type="ARBA" id="ARBA00023163"/>
    </source>
</evidence>
<organism evidence="6 7">
    <name type="scientific">Segnochrobactrum spirostomi</name>
    <dbReference type="NCBI Taxonomy" id="2608987"/>
    <lineage>
        <taxon>Bacteria</taxon>
        <taxon>Pseudomonadati</taxon>
        <taxon>Pseudomonadota</taxon>
        <taxon>Alphaproteobacteria</taxon>
        <taxon>Hyphomicrobiales</taxon>
        <taxon>Segnochrobactraceae</taxon>
        <taxon>Segnochrobactrum</taxon>
    </lineage>
</organism>
<dbReference type="AlphaFoldDB" id="A0A6A7XYQ9"/>
<dbReference type="Proteomes" id="UP000332515">
    <property type="component" value="Unassembled WGS sequence"/>
</dbReference>
<dbReference type="Pfam" id="PF13412">
    <property type="entry name" value="HTH_24"/>
    <property type="match status" value="1"/>
</dbReference>
<dbReference type="InterPro" id="IPR009057">
    <property type="entry name" value="Homeodomain-like_sf"/>
</dbReference>
<dbReference type="InterPro" id="IPR007324">
    <property type="entry name" value="Sugar-bd_dom_put"/>
</dbReference>
<evidence type="ECO:0000256" key="1">
    <source>
        <dbReference type="ARBA" id="ARBA00010466"/>
    </source>
</evidence>
<dbReference type="Pfam" id="PF04198">
    <property type="entry name" value="Sugar-bind"/>
    <property type="match status" value="1"/>
</dbReference>
<accession>A0A6A7XYQ9</accession>
<dbReference type="GO" id="GO:0003677">
    <property type="term" value="F:DNA binding"/>
    <property type="evidence" value="ECO:0007669"/>
    <property type="project" value="UniProtKB-KW"/>
</dbReference>
<comment type="caution">
    <text evidence="6">The sequence shown here is derived from an EMBL/GenBank/DDBJ whole genome shotgun (WGS) entry which is preliminary data.</text>
</comment>
<dbReference type="InterPro" id="IPR051054">
    <property type="entry name" value="SorC_transcr_regulators"/>
</dbReference>
<dbReference type="PANTHER" id="PTHR34294">
    <property type="entry name" value="TRANSCRIPTIONAL REGULATOR-RELATED"/>
    <property type="match status" value="1"/>
</dbReference>
<dbReference type="GO" id="GO:0030246">
    <property type="term" value="F:carbohydrate binding"/>
    <property type="evidence" value="ECO:0007669"/>
    <property type="project" value="InterPro"/>
</dbReference>
<dbReference type="Gene3D" id="1.10.10.60">
    <property type="entry name" value="Homeodomain-like"/>
    <property type="match status" value="1"/>
</dbReference>
<name>A0A6A7XYQ9_9HYPH</name>
<keyword evidence="3" id="KW-0238">DNA-binding</keyword>
<reference evidence="6 7" key="1">
    <citation type="submission" date="2019-09" db="EMBL/GenBank/DDBJ databases">
        <title>Segnochrobactrum spirostomi gen. nov., sp. nov., isolated from the ciliate Spirostomum cf. yagiui and description of a novel family, Segnochrobactraceae fam. nov. within the order Rhizobiales of the class Alphaproteobacteria.</title>
        <authorList>
            <person name="Akter S."/>
            <person name="Shazib S.U.A."/>
            <person name="Shin M.K."/>
        </authorList>
    </citation>
    <scope>NUCLEOTIDE SEQUENCE [LARGE SCALE GENOMIC DNA]</scope>
    <source>
        <strain evidence="6 7">Sp-1</strain>
    </source>
</reference>
<feature type="domain" description="Sugar-binding" evidence="5">
    <location>
        <begin position="65"/>
        <end position="306"/>
    </location>
</feature>
<dbReference type="Gene3D" id="3.40.50.1360">
    <property type="match status" value="1"/>
</dbReference>
<keyword evidence="4" id="KW-0804">Transcription</keyword>
<dbReference type="PANTHER" id="PTHR34294:SF1">
    <property type="entry name" value="TRANSCRIPTIONAL REGULATOR LSRR"/>
    <property type="match status" value="1"/>
</dbReference>
<evidence type="ECO:0000256" key="3">
    <source>
        <dbReference type="ARBA" id="ARBA00023125"/>
    </source>
</evidence>
<evidence type="ECO:0000256" key="2">
    <source>
        <dbReference type="ARBA" id="ARBA00023015"/>
    </source>
</evidence>
<gene>
    <name evidence="6" type="ORF">F0357_04160</name>
</gene>
<keyword evidence="7" id="KW-1185">Reference proteome</keyword>
<comment type="similarity">
    <text evidence="1">Belongs to the SorC transcriptional regulatory family.</text>
</comment>
<keyword evidence="2" id="KW-0805">Transcription regulation</keyword>
<dbReference type="EMBL" id="VWNA01000001">
    <property type="protein sequence ID" value="MQT11880.1"/>
    <property type="molecule type" value="Genomic_DNA"/>
</dbReference>
<dbReference type="SUPFAM" id="SSF100950">
    <property type="entry name" value="NagB/RpiA/CoA transferase-like"/>
    <property type="match status" value="1"/>
</dbReference>